<keyword evidence="3" id="KW-1185">Reference proteome</keyword>
<sequence length="160" mass="18325">MNVAKSGIFLAINSILLLSTNYIPINTISLLALASLMSAFVIIELNLKTGVVFTIASLILSSILIHNKFHSVVYIITFGNYGVIKYIIESKFKLKIQYVIKIAYSLMAFSILYMVARRFINVNFKLIYILGLEILYFIYDYVYSHAIDYYINTLKPKIIK</sequence>
<feature type="transmembrane region" description="Helical" evidence="1">
    <location>
        <begin position="100"/>
        <end position="120"/>
    </location>
</feature>
<evidence type="ECO:0000313" key="3">
    <source>
        <dbReference type="Proteomes" id="UP000713904"/>
    </source>
</evidence>
<feature type="transmembrane region" description="Helical" evidence="1">
    <location>
        <begin position="126"/>
        <end position="151"/>
    </location>
</feature>
<reference evidence="2 3" key="1">
    <citation type="submission" date="2020-05" db="EMBL/GenBank/DDBJ databases">
        <title>Draft genome of xy-202 and genomic insight in genome of the genus Peptostreptococcus.</title>
        <authorList>
            <person name="Zhang Z."/>
        </authorList>
    </citation>
    <scope>NUCLEOTIDE SEQUENCE [LARGE SCALE GENOMIC DNA]</scope>
    <source>
        <strain evidence="2 3">DSM 27025</strain>
    </source>
</reference>
<evidence type="ECO:0000313" key="2">
    <source>
        <dbReference type="EMBL" id="MBC2576135.1"/>
    </source>
</evidence>
<dbReference type="Proteomes" id="UP000713904">
    <property type="component" value="Unassembled WGS sequence"/>
</dbReference>
<keyword evidence="1" id="KW-0812">Transmembrane</keyword>
<name>A0ABR6TL60_9FIRM</name>
<protein>
    <submittedName>
        <fullName evidence="2">Uncharacterized protein</fullName>
    </submittedName>
</protein>
<dbReference type="EMBL" id="JABGBW010000003">
    <property type="protein sequence ID" value="MBC2576135.1"/>
    <property type="molecule type" value="Genomic_DNA"/>
</dbReference>
<feature type="transmembrane region" description="Helical" evidence="1">
    <location>
        <begin position="6"/>
        <end position="33"/>
    </location>
</feature>
<proteinExistence type="predicted"/>
<evidence type="ECO:0000256" key="1">
    <source>
        <dbReference type="SAM" id="Phobius"/>
    </source>
</evidence>
<organism evidence="2 3">
    <name type="scientific">Peptostreptococcus canis</name>
    <dbReference type="NCBI Taxonomy" id="1159213"/>
    <lineage>
        <taxon>Bacteria</taxon>
        <taxon>Bacillati</taxon>
        <taxon>Bacillota</taxon>
        <taxon>Clostridia</taxon>
        <taxon>Peptostreptococcales</taxon>
        <taxon>Peptostreptococcaceae</taxon>
        <taxon>Peptostreptococcus</taxon>
    </lineage>
</organism>
<gene>
    <name evidence="2" type="ORF">HLB29_05495</name>
</gene>
<comment type="caution">
    <text evidence="2">The sequence shown here is derived from an EMBL/GenBank/DDBJ whole genome shotgun (WGS) entry which is preliminary data.</text>
</comment>
<keyword evidence="1" id="KW-1133">Transmembrane helix</keyword>
<feature type="transmembrane region" description="Helical" evidence="1">
    <location>
        <begin position="71"/>
        <end position="88"/>
    </location>
</feature>
<dbReference type="RefSeq" id="WP_185624162.1">
    <property type="nucleotide sequence ID" value="NZ_JABGBW010000003.1"/>
</dbReference>
<feature type="transmembrane region" description="Helical" evidence="1">
    <location>
        <begin position="45"/>
        <end position="65"/>
    </location>
</feature>
<accession>A0ABR6TL60</accession>
<keyword evidence="1" id="KW-0472">Membrane</keyword>